<keyword evidence="1" id="KW-1133">Transmembrane helix</keyword>
<keyword evidence="1" id="KW-0812">Transmembrane</keyword>
<dbReference type="EMBL" id="VAFM01000002">
    <property type="protein sequence ID" value="TKW60822.1"/>
    <property type="molecule type" value="Genomic_DNA"/>
</dbReference>
<proteinExistence type="predicted"/>
<gene>
    <name evidence="2" type="ORF">DI628_08000</name>
</gene>
<feature type="transmembrane region" description="Helical" evidence="1">
    <location>
        <begin position="28"/>
        <end position="53"/>
    </location>
</feature>
<name>A0A6N4R0X1_BLAVI</name>
<accession>A0A6N4R0X1</accession>
<feature type="transmembrane region" description="Helical" evidence="1">
    <location>
        <begin position="65"/>
        <end position="83"/>
    </location>
</feature>
<evidence type="ECO:0000256" key="1">
    <source>
        <dbReference type="SAM" id="Phobius"/>
    </source>
</evidence>
<dbReference type="AlphaFoldDB" id="A0A6N4R0X1"/>
<sequence>MNIVLAHFFAFLCGLVFSASTASFYAETLNWTVSSGLLLLFLLATAALVLVLYTFNMLNVQTPTIPLGLSLLAGIKLIAFLMAPDSMWNWTMDAAAARNLQLAVISGVMLTPVAMGTLHALAYSRTNKA</sequence>
<protein>
    <submittedName>
        <fullName evidence="2">Uncharacterized protein</fullName>
    </submittedName>
</protein>
<evidence type="ECO:0000313" key="3">
    <source>
        <dbReference type="Proteomes" id="UP000320948"/>
    </source>
</evidence>
<feature type="transmembrane region" description="Helical" evidence="1">
    <location>
        <begin position="103"/>
        <end position="123"/>
    </location>
</feature>
<organism evidence="2 3">
    <name type="scientific">Blastochloris viridis</name>
    <name type="common">Rhodopseudomonas viridis</name>
    <dbReference type="NCBI Taxonomy" id="1079"/>
    <lineage>
        <taxon>Bacteria</taxon>
        <taxon>Pseudomonadati</taxon>
        <taxon>Pseudomonadota</taxon>
        <taxon>Alphaproteobacteria</taxon>
        <taxon>Hyphomicrobiales</taxon>
        <taxon>Blastochloridaceae</taxon>
        <taxon>Blastochloris</taxon>
    </lineage>
</organism>
<evidence type="ECO:0000313" key="2">
    <source>
        <dbReference type="EMBL" id="TKW60822.1"/>
    </source>
</evidence>
<comment type="caution">
    <text evidence="2">The sequence shown here is derived from an EMBL/GenBank/DDBJ whole genome shotgun (WGS) entry which is preliminary data.</text>
</comment>
<reference evidence="2 3" key="1">
    <citation type="journal article" date="2017" name="Nat. Commun.">
        <title>In situ click chemistry generation of cyclooxygenase-2 inhibitors.</title>
        <authorList>
            <person name="Bhardwaj A."/>
            <person name="Kaur J."/>
            <person name="Wuest M."/>
            <person name="Wuest F."/>
        </authorList>
    </citation>
    <scope>NUCLEOTIDE SEQUENCE [LARGE SCALE GENOMIC DNA]</scope>
    <source>
        <strain evidence="2">S2_018_000_R2_106</strain>
    </source>
</reference>
<dbReference type="Proteomes" id="UP000320948">
    <property type="component" value="Unassembled WGS sequence"/>
</dbReference>
<keyword evidence="1" id="KW-0472">Membrane</keyword>